<feature type="region of interest" description="Disordered" evidence="1">
    <location>
        <begin position="1"/>
        <end position="25"/>
    </location>
</feature>
<dbReference type="FunCoup" id="A0A672IL46">
    <property type="interactions" value="632"/>
</dbReference>
<dbReference type="PANTHER" id="PTHR13336">
    <property type="entry name" value="OVARIAN CARCINOMA IMMUNOREACTIVE ANTIGEN"/>
    <property type="match status" value="1"/>
</dbReference>
<feature type="compositionally biased region" description="Polar residues" evidence="1">
    <location>
        <begin position="1"/>
        <end position="12"/>
    </location>
</feature>
<reference evidence="3" key="1">
    <citation type="submission" date="2019-06" db="EMBL/GenBank/DDBJ databases">
        <authorList>
            <consortium name="Wellcome Sanger Institute Data Sharing"/>
        </authorList>
    </citation>
    <scope>NUCLEOTIDE SEQUENCE [LARGE SCALE GENOMIC DNA]</scope>
</reference>
<dbReference type="Pfam" id="PF07051">
    <property type="entry name" value="OCIA"/>
    <property type="match status" value="1"/>
</dbReference>
<dbReference type="OrthoDB" id="10003372at2759"/>
<dbReference type="PANTHER" id="PTHR13336:SF2">
    <property type="entry name" value="OCIA DOMAIN-CONTAINING PROTEIN 2"/>
    <property type="match status" value="1"/>
</dbReference>
<dbReference type="Proteomes" id="UP000472267">
    <property type="component" value="Chromosome 23"/>
</dbReference>
<dbReference type="Ensembl" id="ENSSFAT00005043353.1">
    <property type="protein sequence ID" value="ENSSFAP00005041829.1"/>
    <property type="gene ID" value="ENSSFAG00005020755.1"/>
</dbReference>
<evidence type="ECO:0000313" key="4">
    <source>
        <dbReference type="Proteomes" id="UP000472267"/>
    </source>
</evidence>
<evidence type="ECO:0000313" key="3">
    <source>
        <dbReference type="Ensembl" id="ENSSFAP00005041829.1"/>
    </source>
</evidence>
<organism evidence="3 4">
    <name type="scientific">Salarias fasciatus</name>
    <name type="common">Jewelled blenny</name>
    <name type="synonym">Blennius fasciatus</name>
    <dbReference type="NCBI Taxonomy" id="181472"/>
    <lineage>
        <taxon>Eukaryota</taxon>
        <taxon>Metazoa</taxon>
        <taxon>Chordata</taxon>
        <taxon>Craniata</taxon>
        <taxon>Vertebrata</taxon>
        <taxon>Euteleostomi</taxon>
        <taxon>Actinopterygii</taxon>
        <taxon>Neopterygii</taxon>
        <taxon>Teleostei</taxon>
        <taxon>Neoteleostei</taxon>
        <taxon>Acanthomorphata</taxon>
        <taxon>Ovalentaria</taxon>
        <taxon>Blenniimorphae</taxon>
        <taxon>Blenniiformes</taxon>
        <taxon>Blennioidei</taxon>
        <taxon>Blenniidae</taxon>
        <taxon>Salariinae</taxon>
        <taxon>Salarias</taxon>
    </lineage>
</organism>
<dbReference type="CTD" id="132299"/>
<dbReference type="RefSeq" id="XP_029939236.1">
    <property type="nucleotide sequence ID" value="XM_030083376.1"/>
</dbReference>
<name>A0A672IL46_SALFA</name>
<dbReference type="OMA" id="GIGPWSK"/>
<evidence type="ECO:0000256" key="1">
    <source>
        <dbReference type="SAM" id="MobiDB-lite"/>
    </source>
</evidence>
<gene>
    <name evidence="3" type="primary">ociad2</name>
</gene>
<reference evidence="3" key="3">
    <citation type="submission" date="2025-09" db="UniProtKB">
        <authorList>
            <consortium name="Ensembl"/>
        </authorList>
    </citation>
    <scope>IDENTIFICATION</scope>
</reference>
<dbReference type="InterPro" id="IPR009764">
    <property type="entry name" value="OCIA_dom"/>
</dbReference>
<accession>A0A672IL46</accession>
<sequence>MTSETSGQTITVTAEGVKPPAPGSVAEKENWKCPVSEAHIHREDVRKIWKECQEESFWYRALPLSLGSMAVTGGLIYNGVWKASKRFGPFPKLAVAGILGYAVGKASYVPTCRSKFQTLGLQEGPGFGPGFGPWSRGGPCTPEHEIDGKH</sequence>
<dbReference type="InterPro" id="IPR040187">
    <property type="entry name" value="OCAD1/2"/>
</dbReference>
<reference evidence="3" key="2">
    <citation type="submission" date="2025-08" db="UniProtKB">
        <authorList>
            <consortium name="Ensembl"/>
        </authorList>
    </citation>
    <scope>IDENTIFICATION</scope>
</reference>
<dbReference type="AlphaFoldDB" id="A0A672IL46"/>
<proteinExistence type="predicted"/>
<dbReference type="InParanoid" id="A0A672IL46"/>
<feature type="domain" description="OCIA" evidence="2">
    <location>
        <begin position="40"/>
        <end position="121"/>
    </location>
</feature>
<evidence type="ECO:0000259" key="2">
    <source>
        <dbReference type="Pfam" id="PF07051"/>
    </source>
</evidence>
<dbReference type="GO" id="GO:0005743">
    <property type="term" value="C:mitochondrial inner membrane"/>
    <property type="evidence" value="ECO:0007669"/>
    <property type="project" value="TreeGrafter"/>
</dbReference>
<protein>
    <recommendedName>
        <fullName evidence="2">OCIA domain-containing protein</fullName>
    </recommendedName>
</protein>
<dbReference type="GeneID" id="115381775"/>
<keyword evidence="4" id="KW-1185">Reference proteome</keyword>